<dbReference type="GO" id="GO:0035859">
    <property type="term" value="C:Seh1-associated complex"/>
    <property type="evidence" value="ECO:0007669"/>
    <property type="project" value="TreeGrafter"/>
</dbReference>
<comment type="similarity">
    <text evidence="5">Belongs to the WD repeat WDR59 family.</text>
</comment>
<dbReference type="PROSITE" id="PS50294">
    <property type="entry name" value="WD_REPEATS_REGION"/>
    <property type="match status" value="2"/>
</dbReference>
<dbReference type="SUPFAM" id="SSF54495">
    <property type="entry name" value="UBC-like"/>
    <property type="match status" value="1"/>
</dbReference>
<evidence type="ECO:0000313" key="10">
    <source>
        <dbReference type="Proteomes" id="UP000301737"/>
    </source>
</evidence>
<dbReference type="Pfam" id="PF17120">
    <property type="entry name" value="zf-RING_16"/>
    <property type="match status" value="1"/>
</dbReference>
<dbReference type="PANTHER" id="PTHR46170">
    <property type="entry name" value="GATOR COMPLEX PROTEIN WDR59"/>
    <property type="match status" value="1"/>
</dbReference>
<sequence length="1148" mass="129645">MVGYVGGDPYQSPSFGKSLSLRVDGGVNALSINPSGRDVVLASKQGLHIIDLDDPFSPPRWLRHVTPWQVADVQWSPHPAKPYWVVSTSNQKAIIWNLAKASSDAIEHVLHKHFRAITDINFSPQHPDILATCSIDTYVHAWDIRSPQRPFYTTSGWRSGASQVKWSFNDQNVLASAHGNDVCIWDLRKGSTPLGKLVGHGSSVNSVDFNRFKRTELMTGSNDGSVKFWDYSKSCNEPIKTVRTDFPIWRGRYLPFGEGCCLMPSVGGYNSVYVASLAKKEGTEGVNDSKLQPIYAFKGHNDRVTDFVWRSRNRCDSEGCDREFQLVTWSKDCDLRLWPVPEAVYDRVNFNRHQELGESIPSYEYVTYNREPDIAKHQTGSHSKRIRENFVSTSGLKSKKDVNHISWLSGVRMNYDSSPENIFKERTLQNLGEEVSSLGHKFPKVVFEKISVSTGELIITLNGPCSQNDPDQYIFLRIDVKVPPEYPSKGYPPVFSIEDNGNLSNNRRESLNQQLREICTKCTDLGLYCLEPCLRLFLGEKVNLEELGQNDEPLLNFEIANQLAMEDLSSLPSSEDHTEYLSDSSTSESEEKGNSSVLNLGVNLDGQINRDLTFDSTPVPTECGAIWSPNGTLLCFFASEGKQDRKQQAMLRLASRDTIKHQNGYYKGGIHKSKMLTDNTTPDLTKVQRPKRYVETIPSATNSLGKSTHLTSEEESESEYSDSFEDDWSDILVNDIGVRTKLPALRGRVSKTFESVNSESGKTTESKKVKNMVITKDFSHLIPDRKDLALEFRFTDAPQGELARHNALVAEKYGLEEKSHCWQIFSDLLMTNEEIDPYNLIWDNHPMGIKWFIKEVLSYFERKNDLQMLAMLGAVAANTAASVLATTNTVKLDPNQDNKKMKSTINFNPNENPNSWRTDLPSYLSLNNGVAPSFFESSKYRYSPDEISIKSEDYFSPKHYNNTSTIAPTVSPPISNTAVSATIAHNQHTVSRIPNVTIELVDDDVLSAIRQPVRSLLDQNDAAKFRFYSYQYAKLLYTWGLPMQRAELLKISFESTHKGTLDTDSRISSDNRDIFGEMETNWEENRQREANFHSCNYCGLKVTRNIFLCQGCEHVMHASCARDWWAQSEQCASGCGCLCPEVLRTLQV</sequence>
<dbReference type="Proteomes" id="UP000301737">
    <property type="component" value="Unassembled WGS sequence"/>
</dbReference>
<dbReference type="InterPro" id="IPR006575">
    <property type="entry name" value="RWD_dom"/>
</dbReference>
<keyword evidence="2" id="KW-0926">Vacuole</keyword>
<evidence type="ECO:0000256" key="6">
    <source>
        <dbReference type="PROSITE-ProRule" id="PRU00221"/>
    </source>
</evidence>
<gene>
    <name evidence="9" type="ORF">ZYGM_004227</name>
</gene>
<dbReference type="PANTHER" id="PTHR46170:SF1">
    <property type="entry name" value="GATOR COMPLEX PROTEIN WDR59"/>
    <property type="match status" value="1"/>
</dbReference>
<accession>A0A4C2E1N9</accession>
<keyword evidence="4" id="KW-0677">Repeat</keyword>
<dbReference type="InterPro" id="IPR001680">
    <property type="entry name" value="WD40_rpt"/>
</dbReference>
<dbReference type="CDD" id="cd16488">
    <property type="entry name" value="mRING-H2-C3H3C2_Mio-like"/>
    <property type="match status" value="1"/>
</dbReference>
<dbReference type="PROSITE" id="PS50082">
    <property type="entry name" value="WD_REPEATS_2"/>
    <property type="match status" value="2"/>
</dbReference>
<dbReference type="PROSITE" id="PS00678">
    <property type="entry name" value="WD_REPEATS_1"/>
    <property type="match status" value="1"/>
</dbReference>
<evidence type="ECO:0000256" key="2">
    <source>
        <dbReference type="ARBA" id="ARBA00022554"/>
    </source>
</evidence>
<dbReference type="SMART" id="SM00320">
    <property type="entry name" value="WD40"/>
    <property type="match status" value="6"/>
</dbReference>
<dbReference type="PROSITE" id="PS50908">
    <property type="entry name" value="RWD"/>
    <property type="match status" value="1"/>
</dbReference>
<proteinExistence type="inferred from homology"/>
<feature type="region of interest" description="Disordered" evidence="7">
    <location>
        <begin position="571"/>
        <end position="595"/>
    </location>
</feature>
<dbReference type="InterPro" id="IPR049566">
    <property type="entry name" value="WDR59_RTC1-like_RING_Znf"/>
</dbReference>
<evidence type="ECO:0000256" key="1">
    <source>
        <dbReference type="ARBA" id="ARBA00004116"/>
    </source>
</evidence>
<dbReference type="Pfam" id="PF00400">
    <property type="entry name" value="WD40"/>
    <property type="match status" value="2"/>
</dbReference>
<evidence type="ECO:0000256" key="7">
    <source>
        <dbReference type="SAM" id="MobiDB-lite"/>
    </source>
</evidence>
<dbReference type="InterPro" id="IPR016135">
    <property type="entry name" value="UBQ-conjugating_enzyme/RWD"/>
</dbReference>
<dbReference type="InterPro" id="IPR036322">
    <property type="entry name" value="WD40_repeat_dom_sf"/>
</dbReference>
<dbReference type="GO" id="GO:0034198">
    <property type="term" value="P:cellular response to amino acid starvation"/>
    <property type="evidence" value="ECO:0007669"/>
    <property type="project" value="TreeGrafter"/>
</dbReference>
<dbReference type="Gene3D" id="3.10.110.10">
    <property type="entry name" value="Ubiquitin Conjugating Enzyme"/>
    <property type="match status" value="1"/>
</dbReference>
<keyword evidence="10" id="KW-1185">Reference proteome</keyword>
<dbReference type="Gene3D" id="2.130.10.10">
    <property type="entry name" value="YVTN repeat-like/Quinoprotein amine dehydrogenase"/>
    <property type="match status" value="1"/>
</dbReference>
<dbReference type="AlphaFoldDB" id="A0A4C2E1N9"/>
<feature type="repeat" description="WD" evidence="6">
    <location>
        <begin position="197"/>
        <end position="230"/>
    </location>
</feature>
<comment type="subcellular location">
    <subcellularLocation>
        <location evidence="1">Vacuole</location>
    </subcellularLocation>
</comment>
<evidence type="ECO:0000259" key="8">
    <source>
        <dbReference type="PROSITE" id="PS50908"/>
    </source>
</evidence>
<evidence type="ECO:0000256" key="4">
    <source>
        <dbReference type="ARBA" id="ARBA00022737"/>
    </source>
</evidence>
<keyword evidence="3 6" id="KW-0853">WD repeat</keyword>
<feature type="domain" description="RWD" evidence="8">
    <location>
        <begin position="433"/>
        <end position="544"/>
    </location>
</feature>
<dbReference type="InterPro" id="IPR019775">
    <property type="entry name" value="WD40_repeat_CS"/>
</dbReference>
<name>A0A4C2E1N9_9SACH</name>
<feature type="repeat" description="WD" evidence="6">
    <location>
        <begin position="110"/>
        <end position="146"/>
    </location>
</feature>
<reference evidence="9 10" key="1">
    <citation type="submission" date="2019-01" db="EMBL/GenBank/DDBJ databases">
        <title>Draft Genome Sequencing of Zygosaccharomyces mellis Ca-7.</title>
        <authorList>
            <person name="Shiwa Y."/>
            <person name="Kanesaki Y."/>
            <person name="Ishige T."/>
            <person name="Mura K."/>
            <person name="Hori T."/>
            <person name="Tamura T."/>
        </authorList>
    </citation>
    <scope>NUCLEOTIDE SEQUENCE [LARGE SCALE GENOMIC DNA]</scope>
    <source>
        <strain evidence="9 10">Ca-7</strain>
    </source>
</reference>
<dbReference type="EMBL" id="BIMX01000002">
    <property type="protein sequence ID" value="GCE97623.1"/>
    <property type="molecule type" value="Genomic_DNA"/>
</dbReference>
<feature type="compositionally biased region" description="Acidic residues" evidence="7">
    <location>
        <begin position="713"/>
        <end position="722"/>
    </location>
</feature>
<dbReference type="GO" id="GO:1904263">
    <property type="term" value="P:positive regulation of TORC1 signaling"/>
    <property type="evidence" value="ECO:0007669"/>
    <property type="project" value="TreeGrafter"/>
</dbReference>
<feature type="compositionally biased region" description="Polar residues" evidence="7">
    <location>
        <begin position="698"/>
        <end position="710"/>
    </location>
</feature>
<evidence type="ECO:0000256" key="3">
    <source>
        <dbReference type="ARBA" id="ARBA00022574"/>
    </source>
</evidence>
<organism evidence="9 10">
    <name type="scientific">Zygosaccharomyces mellis</name>
    <dbReference type="NCBI Taxonomy" id="42258"/>
    <lineage>
        <taxon>Eukaryota</taxon>
        <taxon>Fungi</taxon>
        <taxon>Dikarya</taxon>
        <taxon>Ascomycota</taxon>
        <taxon>Saccharomycotina</taxon>
        <taxon>Saccharomycetes</taxon>
        <taxon>Saccharomycetales</taxon>
        <taxon>Saccharomycetaceae</taxon>
        <taxon>Zygosaccharomyces</taxon>
    </lineage>
</organism>
<comment type="caution">
    <text evidence="9">The sequence shown here is derived from an EMBL/GenBank/DDBJ whole genome shotgun (WGS) entry which is preliminary data.</text>
</comment>
<dbReference type="InterPro" id="IPR049567">
    <property type="entry name" value="WDR59-like"/>
</dbReference>
<dbReference type="GO" id="GO:0035591">
    <property type="term" value="F:signaling adaptor activity"/>
    <property type="evidence" value="ECO:0007669"/>
    <property type="project" value="TreeGrafter"/>
</dbReference>
<dbReference type="OrthoDB" id="311712at2759"/>
<feature type="region of interest" description="Disordered" evidence="7">
    <location>
        <begin position="698"/>
        <end position="722"/>
    </location>
</feature>
<dbReference type="Pfam" id="PF05773">
    <property type="entry name" value="RWD"/>
    <property type="match status" value="1"/>
</dbReference>
<dbReference type="GO" id="GO:0005774">
    <property type="term" value="C:vacuolar membrane"/>
    <property type="evidence" value="ECO:0007669"/>
    <property type="project" value="TreeGrafter"/>
</dbReference>
<dbReference type="SUPFAM" id="SSF50978">
    <property type="entry name" value="WD40 repeat-like"/>
    <property type="match status" value="1"/>
</dbReference>
<dbReference type="SMART" id="SM00591">
    <property type="entry name" value="RWD"/>
    <property type="match status" value="1"/>
</dbReference>
<evidence type="ECO:0000256" key="5">
    <source>
        <dbReference type="ARBA" id="ARBA00038452"/>
    </source>
</evidence>
<evidence type="ECO:0000313" key="9">
    <source>
        <dbReference type="EMBL" id="GCE97623.1"/>
    </source>
</evidence>
<dbReference type="InterPro" id="IPR015943">
    <property type="entry name" value="WD40/YVTN_repeat-like_dom_sf"/>
</dbReference>
<protein>
    <recommendedName>
        <fullName evidence="8">RWD domain-containing protein</fullName>
    </recommendedName>
</protein>